<organism evidence="2 3">
    <name type="scientific">Xanthomonas chitinilytica</name>
    <dbReference type="NCBI Taxonomy" id="2989819"/>
    <lineage>
        <taxon>Bacteria</taxon>
        <taxon>Pseudomonadati</taxon>
        <taxon>Pseudomonadota</taxon>
        <taxon>Gammaproteobacteria</taxon>
        <taxon>Lysobacterales</taxon>
        <taxon>Lysobacteraceae</taxon>
        <taxon>Xanthomonas</taxon>
    </lineage>
</organism>
<dbReference type="InterPro" id="IPR004360">
    <property type="entry name" value="Glyas_Fos-R_dOase_dom"/>
</dbReference>
<dbReference type="InterPro" id="IPR037523">
    <property type="entry name" value="VOC_core"/>
</dbReference>
<keyword evidence="3" id="KW-1185">Reference proteome</keyword>
<dbReference type="Proteomes" id="UP001209922">
    <property type="component" value="Unassembled WGS sequence"/>
</dbReference>
<name>A0ABT3JZ12_9XANT</name>
<dbReference type="InterPro" id="IPR050383">
    <property type="entry name" value="GlyoxalaseI/FosfomycinResist"/>
</dbReference>
<evidence type="ECO:0000313" key="3">
    <source>
        <dbReference type="Proteomes" id="UP001209922"/>
    </source>
</evidence>
<dbReference type="Pfam" id="PF00903">
    <property type="entry name" value="Glyoxalase"/>
    <property type="match status" value="1"/>
</dbReference>
<feature type="domain" description="VOC" evidence="1">
    <location>
        <begin position="10"/>
        <end position="135"/>
    </location>
</feature>
<proteinExistence type="predicted"/>
<dbReference type="PANTHER" id="PTHR21366:SF22">
    <property type="entry name" value="VOC DOMAIN-CONTAINING PROTEIN"/>
    <property type="match status" value="1"/>
</dbReference>
<dbReference type="EMBL" id="JAPCHY010000013">
    <property type="protein sequence ID" value="MCW4473708.1"/>
    <property type="molecule type" value="Genomic_DNA"/>
</dbReference>
<dbReference type="RefSeq" id="WP_265128695.1">
    <property type="nucleotide sequence ID" value="NZ_JAPCHY010000013.1"/>
</dbReference>
<dbReference type="PANTHER" id="PTHR21366">
    <property type="entry name" value="GLYOXALASE FAMILY PROTEIN"/>
    <property type="match status" value="1"/>
</dbReference>
<evidence type="ECO:0000259" key="1">
    <source>
        <dbReference type="PROSITE" id="PS51819"/>
    </source>
</evidence>
<gene>
    <name evidence="2" type="ORF">OK345_14500</name>
</gene>
<dbReference type="PROSITE" id="PS51819">
    <property type="entry name" value="VOC"/>
    <property type="match status" value="1"/>
</dbReference>
<dbReference type="InterPro" id="IPR029068">
    <property type="entry name" value="Glyas_Bleomycin-R_OHBP_Dase"/>
</dbReference>
<protein>
    <submittedName>
        <fullName evidence="2">VOC family protein</fullName>
    </submittedName>
</protein>
<comment type="caution">
    <text evidence="2">The sequence shown here is derived from an EMBL/GenBank/DDBJ whole genome shotgun (WGS) entry which is preliminary data.</text>
</comment>
<dbReference type="SUPFAM" id="SSF54593">
    <property type="entry name" value="Glyoxalase/Bleomycin resistance protein/Dihydroxybiphenyl dioxygenase"/>
    <property type="match status" value="1"/>
</dbReference>
<dbReference type="Gene3D" id="3.10.180.10">
    <property type="entry name" value="2,3-Dihydroxybiphenyl 1,2-Dioxygenase, domain 1"/>
    <property type="match status" value="1"/>
</dbReference>
<sequence>MPPSPPHLQGILETALYVADLATAGRFYEDVLGLAPMHADARLLAYPLAPAQVLLLFQRGGSEQTVRLPFGTIPAHGGSGEQHIAFAIASDALAGWERRLAGHGVAIEGRTDWPAGGHSLYFRDPDRHLLELATPGLWHNY</sequence>
<accession>A0ABT3JZ12</accession>
<evidence type="ECO:0000313" key="2">
    <source>
        <dbReference type="EMBL" id="MCW4473708.1"/>
    </source>
</evidence>
<reference evidence="2 3" key="1">
    <citation type="submission" date="2022-10" db="EMBL/GenBank/DDBJ databases">
        <title>Xanthomonas sp. H13-6.</title>
        <authorList>
            <person name="Liu X."/>
            <person name="Deng Z."/>
            <person name="Jiang Y."/>
            <person name="Yu T."/>
            <person name="Ai J."/>
        </authorList>
    </citation>
    <scope>NUCLEOTIDE SEQUENCE [LARGE SCALE GENOMIC DNA]</scope>
    <source>
        <strain evidence="2 3">H13-6</strain>
    </source>
</reference>